<dbReference type="GO" id="GO:2000067">
    <property type="term" value="P:regulation of root morphogenesis"/>
    <property type="evidence" value="ECO:0007669"/>
    <property type="project" value="UniProtKB-ARBA"/>
</dbReference>
<evidence type="ECO:0000256" key="8">
    <source>
        <dbReference type="ARBA" id="ARBA00046534"/>
    </source>
</evidence>
<dbReference type="PANTHER" id="PTHR31083">
    <property type="entry name" value="UPSTREAM OF FLC PROTEIN (DUF966)"/>
    <property type="match status" value="1"/>
</dbReference>
<keyword evidence="2" id="KW-0217">Developmental protein</keyword>
<evidence type="ECO:0000256" key="7">
    <source>
        <dbReference type="ARBA" id="ARBA00024211"/>
    </source>
</evidence>
<feature type="compositionally biased region" description="Polar residues" evidence="9">
    <location>
        <begin position="178"/>
        <end position="188"/>
    </location>
</feature>
<dbReference type="GO" id="GO:0051258">
    <property type="term" value="P:protein polymerization"/>
    <property type="evidence" value="ECO:0007669"/>
    <property type="project" value="UniProtKB-ARBA"/>
</dbReference>
<dbReference type="GO" id="GO:0051302">
    <property type="term" value="P:regulation of cell division"/>
    <property type="evidence" value="ECO:0007669"/>
    <property type="project" value="UniProtKB-ARBA"/>
</dbReference>
<feature type="domain" description="SOSEKI DIX-like" evidence="10">
    <location>
        <begin position="45"/>
        <end position="101"/>
    </location>
</feature>
<evidence type="ECO:0000256" key="3">
    <source>
        <dbReference type="ARBA" id="ARBA00022475"/>
    </source>
</evidence>
<dbReference type="EMBL" id="WHWC01000013">
    <property type="protein sequence ID" value="KAG8371256.1"/>
    <property type="molecule type" value="Genomic_DNA"/>
</dbReference>
<sequence length="395" mass="44417">MEGRMNKYRQVSPERAKVWKEKSPKYHYNHHYNHHLQQKKTDQRVPVVYYLCRNRKLEHPHFMDVPLSAPDGLYLRDVIERLNVLRGRGMASMYSWSCKSSAETLILQIQKAFPKAPSSRSQEESSLMEYKVHNNDGLADASTQTEENSSRAVEETRDTCTRGVSTDDVALELESNDPRTSQAPQVKESSGVCREFVSPPPSMLSASSSSGRTDTLESLIKADGRKLNSFRILEEEEFQMPSTSKLKASNMIMQLISCGGMRLEDKEYFSGSFLEMSKGVPTLKRSSSFNADRSTQQLGINGESKEQISTCSNCLPISIKASSSKQQPGYESMRSPLSEGPRISYDRVESSRINTPGTSNGGSKRMNDSLLGRKQSSTQDSCRNDKENVIKFEES</sequence>
<dbReference type="AlphaFoldDB" id="A0AAV6WL31"/>
<proteinExistence type="inferred from homology"/>
<protein>
    <recommendedName>
        <fullName evidence="10">SOSEKI DIX-like domain-containing protein</fullName>
    </recommendedName>
</protein>
<dbReference type="Pfam" id="PF06136">
    <property type="entry name" value="SOK"/>
    <property type="match status" value="1"/>
</dbReference>
<evidence type="ECO:0000259" key="10">
    <source>
        <dbReference type="Pfam" id="PF06136"/>
    </source>
</evidence>
<comment type="similarity">
    <text evidence="7">Belongs to the SOSEKI family.</text>
</comment>
<feature type="compositionally biased region" description="Polar residues" evidence="9">
    <location>
        <begin position="351"/>
        <end position="362"/>
    </location>
</feature>
<comment type="subcellular location">
    <subcellularLocation>
        <location evidence="1">Cell membrane</location>
        <topology evidence="1">Peripheral membrane protein</topology>
        <orientation evidence="1">Cytoplasmic side</orientation>
    </subcellularLocation>
</comment>
<comment type="caution">
    <text evidence="11">The sequence shown here is derived from an EMBL/GenBank/DDBJ whole genome shotgun (WGS) entry which is preliminary data.</text>
</comment>
<dbReference type="InterPro" id="IPR048351">
    <property type="entry name" value="SOK_DIX"/>
</dbReference>
<dbReference type="InterPro" id="IPR021182">
    <property type="entry name" value="SOK_magnoliopsida"/>
</dbReference>
<keyword evidence="4" id="KW-0132">Cell division</keyword>
<dbReference type="GO" id="GO:0005886">
    <property type="term" value="C:plasma membrane"/>
    <property type="evidence" value="ECO:0007669"/>
    <property type="project" value="UniProtKB-SubCell"/>
</dbReference>
<feature type="compositionally biased region" description="Basic and acidic residues" evidence="9">
    <location>
        <begin position="148"/>
        <end position="160"/>
    </location>
</feature>
<accession>A0AAV6WL31</accession>
<reference evidence="11" key="1">
    <citation type="submission" date="2019-10" db="EMBL/GenBank/DDBJ databases">
        <authorList>
            <person name="Zhang R."/>
            <person name="Pan Y."/>
            <person name="Wang J."/>
            <person name="Ma R."/>
            <person name="Yu S."/>
        </authorList>
    </citation>
    <scope>NUCLEOTIDE SEQUENCE</scope>
    <source>
        <strain evidence="11">LA-IB0</strain>
        <tissue evidence="11">Leaf</tissue>
    </source>
</reference>
<dbReference type="InterPro" id="IPR010369">
    <property type="entry name" value="SOK"/>
</dbReference>
<dbReference type="Proteomes" id="UP000826271">
    <property type="component" value="Unassembled WGS sequence"/>
</dbReference>
<dbReference type="GO" id="GO:0051301">
    <property type="term" value="P:cell division"/>
    <property type="evidence" value="ECO:0007669"/>
    <property type="project" value="UniProtKB-KW"/>
</dbReference>
<keyword evidence="3" id="KW-1003">Cell membrane</keyword>
<keyword evidence="12" id="KW-1185">Reference proteome</keyword>
<evidence type="ECO:0000256" key="6">
    <source>
        <dbReference type="ARBA" id="ARBA00023306"/>
    </source>
</evidence>
<evidence type="ECO:0000256" key="2">
    <source>
        <dbReference type="ARBA" id="ARBA00022473"/>
    </source>
</evidence>
<evidence type="ECO:0000256" key="9">
    <source>
        <dbReference type="SAM" id="MobiDB-lite"/>
    </source>
</evidence>
<evidence type="ECO:0000256" key="4">
    <source>
        <dbReference type="ARBA" id="ARBA00022618"/>
    </source>
</evidence>
<keyword evidence="6" id="KW-0131">Cell cycle</keyword>
<gene>
    <name evidence="11" type="ORF">BUALT_Bualt13G0068700</name>
</gene>
<keyword evidence="5" id="KW-0472">Membrane</keyword>
<evidence type="ECO:0000256" key="5">
    <source>
        <dbReference type="ARBA" id="ARBA00023136"/>
    </source>
</evidence>
<organism evidence="11 12">
    <name type="scientific">Buddleja alternifolia</name>
    <dbReference type="NCBI Taxonomy" id="168488"/>
    <lineage>
        <taxon>Eukaryota</taxon>
        <taxon>Viridiplantae</taxon>
        <taxon>Streptophyta</taxon>
        <taxon>Embryophyta</taxon>
        <taxon>Tracheophyta</taxon>
        <taxon>Spermatophyta</taxon>
        <taxon>Magnoliopsida</taxon>
        <taxon>eudicotyledons</taxon>
        <taxon>Gunneridae</taxon>
        <taxon>Pentapetalae</taxon>
        <taxon>asterids</taxon>
        <taxon>lamiids</taxon>
        <taxon>Lamiales</taxon>
        <taxon>Scrophulariaceae</taxon>
        <taxon>Buddlejeae</taxon>
        <taxon>Buddleja</taxon>
    </lineage>
</organism>
<feature type="compositionally biased region" description="Basic and acidic residues" evidence="9">
    <location>
        <begin position="382"/>
        <end position="395"/>
    </location>
</feature>
<evidence type="ECO:0000256" key="1">
    <source>
        <dbReference type="ARBA" id="ARBA00004413"/>
    </source>
</evidence>
<feature type="region of interest" description="Disordered" evidence="9">
    <location>
        <begin position="135"/>
        <end position="193"/>
    </location>
</feature>
<name>A0AAV6WL31_9LAMI</name>
<dbReference type="PIRSF" id="PIRSF031043">
    <property type="entry name" value="UCP031043"/>
    <property type="match status" value="1"/>
</dbReference>
<comment type="subunit">
    <text evidence="8">Homodimer. Forms long polymer filaments with other SOKs proteins polymers (e.g. SOK1, SOK2, SOK3 and SOK4) crucial for polar localization and biological activity. Binds to ANGUSTIFOLIA (AN).</text>
</comment>
<feature type="region of interest" description="Disordered" evidence="9">
    <location>
        <begin position="322"/>
        <end position="395"/>
    </location>
</feature>
<dbReference type="GO" id="GO:0090708">
    <property type="term" value="P:specification of plant organ axis polarity"/>
    <property type="evidence" value="ECO:0007669"/>
    <property type="project" value="UniProtKB-ARBA"/>
</dbReference>
<evidence type="ECO:0000313" key="12">
    <source>
        <dbReference type="Proteomes" id="UP000826271"/>
    </source>
</evidence>
<dbReference type="PANTHER" id="PTHR31083:SF6">
    <property type="entry name" value="PROTEIN SOSEKI 3"/>
    <property type="match status" value="1"/>
</dbReference>
<evidence type="ECO:0000313" key="11">
    <source>
        <dbReference type="EMBL" id="KAG8371256.1"/>
    </source>
</evidence>